<sequence length="229" mass="24670">MISIPAQGGLHAAVPNQHPIEPNAPLPASATGNKATLIRLRDQDDVPSPSSAETGCTGGEFRVSNPATQRDSGGPNAPITRYAGQIDTLFAEINRQADPTSPEKTPIPCSAFSSTCKRKPPPSPPCSKDAPIRPPGATRFAEASCDTSPAPSASSPCPTLPARRRHRHCPAQQHEDLERHVRPQTSAQRPHQPRRHGRAAPHEPPLPRRLLRGPFKGVKFDIKMMGIYI</sequence>
<gene>
    <name evidence="2" type="ORF">CfE428DRAFT_5598</name>
</gene>
<dbReference type="STRING" id="497964.CfE428DRAFT_5598"/>
<proteinExistence type="predicted"/>
<evidence type="ECO:0000313" key="3">
    <source>
        <dbReference type="Proteomes" id="UP000005824"/>
    </source>
</evidence>
<dbReference type="AlphaFoldDB" id="B4D9K8"/>
<feature type="compositionally biased region" description="Low complexity" evidence="1">
    <location>
        <begin position="143"/>
        <end position="161"/>
    </location>
</feature>
<protein>
    <submittedName>
        <fullName evidence="2">Uncharacterized protein</fullName>
    </submittedName>
</protein>
<name>B4D9K8_9BACT</name>
<feature type="region of interest" description="Disordered" evidence="1">
    <location>
        <begin position="13"/>
        <end position="78"/>
    </location>
</feature>
<reference evidence="2 3" key="1">
    <citation type="journal article" date="2011" name="J. Bacteriol.">
        <title>Genome sequence of Chthoniobacter flavus Ellin428, an aerobic heterotrophic soil bacterium.</title>
        <authorList>
            <person name="Kant R."/>
            <person name="van Passel M.W."/>
            <person name="Palva A."/>
            <person name="Lucas S."/>
            <person name="Lapidus A."/>
            <person name="Glavina Del Rio T."/>
            <person name="Dalin E."/>
            <person name="Tice H."/>
            <person name="Bruce D."/>
            <person name="Goodwin L."/>
            <person name="Pitluck S."/>
            <person name="Larimer F.W."/>
            <person name="Land M.L."/>
            <person name="Hauser L."/>
            <person name="Sangwan P."/>
            <person name="de Vos W.M."/>
            <person name="Janssen P.H."/>
            <person name="Smidt H."/>
        </authorList>
    </citation>
    <scope>NUCLEOTIDE SEQUENCE [LARGE SCALE GENOMIC DNA]</scope>
    <source>
        <strain evidence="2 3">Ellin428</strain>
    </source>
</reference>
<dbReference type="Proteomes" id="UP000005824">
    <property type="component" value="Unassembled WGS sequence"/>
</dbReference>
<dbReference type="InParanoid" id="B4D9K8"/>
<evidence type="ECO:0000313" key="2">
    <source>
        <dbReference type="EMBL" id="EDY16789.1"/>
    </source>
</evidence>
<organism evidence="2 3">
    <name type="scientific">Chthoniobacter flavus Ellin428</name>
    <dbReference type="NCBI Taxonomy" id="497964"/>
    <lineage>
        <taxon>Bacteria</taxon>
        <taxon>Pseudomonadati</taxon>
        <taxon>Verrucomicrobiota</taxon>
        <taxon>Spartobacteria</taxon>
        <taxon>Chthoniobacterales</taxon>
        <taxon>Chthoniobacteraceae</taxon>
        <taxon>Chthoniobacter</taxon>
    </lineage>
</organism>
<dbReference type="EMBL" id="ABVL01000027">
    <property type="protein sequence ID" value="EDY16789.1"/>
    <property type="molecule type" value="Genomic_DNA"/>
</dbReference>
<feature type="region of interest" description="Disordered" evidence="1">
    <location>
        <begin position="97"/>
        <end position="211"/>
    </location>
</feature>
<keyword evidence="3" id="KW-1185">Reference proteome</keyword>
<accession>B4D9K8</accession>
<evidence type="ECO:0000256" key="1">
    <source>
        <dbReference type="SAM" id="MobiDB-lite"/>
    </source>
</evidence>
<comment type="caution">
    <text evidence="2">The sequence shown here is derived from an EMBL/GenBank/DDBJ whole genome shotgun (WGS) entry which is preliminary data.</text>
</comment>